<dbReference type="OrthoDB" id="9796196at2"/>
<dbReference type="KEGG" id="kba:A0U89_01695"/>
<dbReference type="Proteomes" id="UP000179145">
    <property type="component" value="Chromosome"/>
</dbReference>
<dbReference type="InterPro" id="IPR044643">
    <property type="entry name" value="TrpF_fam"/>
</dbReference>
<proteinExistence type="inferred from homology"/>
<evidence type="ECO:0000256" key="6">
    <source>
        <dbReference type="ARBA" id="ARBA00022822"/>
    </source>
</evidence>
<dbReference type="SUPFAM" id="SSF51366">
    <property type="entry name" value="Ribulose-phoshate binding barrel"/>
    <property type="match status" value="1"/>
</dbReference>
<dbReference type="CDD" id="cd00405">
    <property type="entry name" value="PRAI"/>
    <property type="match status" value="1"/>
</dbReference>
<dbReference type="UniPathway" id="UPA00035">
    <property type="reaction ID" value="UER00042"/>
</dbReference>
<dbReference type="Gene3D" id="3.20.20.70">
    <property type="entry name" value="Aldolase class I"/>
    <property type="match status" value="1"/>
</dbReference>
<dbReference type="eggNOG" id="COG0135">
    <property type="taxonomic scope" value="Bacteria"/>
</dbReference>
<dbReference type="InterPro" id="IPR001240">
    <property type="entry name" value="PRAI_dom"/>
</dbReference>
<keyword evidence="11" id="KW-1185">Reference proteome</keyword>
<protein>
    <recommendedName>
        <fullName evidence="4 9">N-(5'-phosphoribosyl)anthranilate isomerase</fullName>
        <shortName evidence="9">PRAI</shortName>
        <ecNumber evidence="3 9">5.3.1.24</ecNumber>
    </recommendedName>
</protein>
<evidence type="ECO:0000313" key="11">
    <source>
        <dbReference type="Proteomes" id="UP000179145"/>
    </source>
</evidence>
<evidence type="ECO:0000256" key="7">
    <source>
        <dbReference type="ARBA" id="ARBA00023141"/>
    </source>
</evidence>
<evidence type="ECO:0000256" key="8">
    <source>
        <dbReference type="ARBA" id="ARBA00023235"/>
    </source>
</evidence>
<comment type="similarity">
    <text evidence="9">Belongs to the TrpF family.</text>
</comment>
<dbReference type="PANTHER" id="PTHR42894">
    <property type="entry name" value="N-(5'-PHOSPHORIBOSYL)ANTHRANILATE ISOMERASE"/>
    <property type="match status" value="1"/>
</dbReference>
<evidence type="ECO:0000256" key="2">
    <source>
        <dbReference type="ARBA" id="ARBA00004664"/>
    </source>
</evidence>
<accession>A0A1D8UQY9</accession>
<evidence type="ECO:0000256" key="3">
    <source>
        <dbReference type="ARBA" id="ARBA00012572"/>
    </source>
</evidence>
<keyword evidence="6 9" id="KW-0822">Tryptophan biosynthesis</keyword>
<dbReference type="EC" id="5.3.1.24" evidence="3 9"/>
<organism evidence="10 11">
    <name type="scientific">Kozakia baliensis</name>
    <dbReference type="NCBI Taxonomy" id="153496"/>
    <lineage>
        <taxon>Bacteria</taxon>
        <taxon>Pseudomonadati</taxon>
        <taxon>Pseudomonadota</taxon>
        <taxon>Alphaproteobacteria</taxon>
        <taxon>Acetobacterales</taxon>
        <taxon>Acetobacteraceae</taxon>
        <taxon>Kozakia</taxon>
    </lineage>
</organism>
<evidence type="ECO:0000256" key="5">
    <source>
        <dbReference type="ARBA" id="ARBA00022605"/>
    </source>
</evidence>
<evidence type="ECO:0000256" key="4">
    <source>
        <dbReference type="ARBA" id="ARBA00022272"/>
    </source>
</evidence>
<dbReference type="InterPro" id="IPR013785">
    <property type="entry name" value="Aldolase_TIM"/>
</dbReference>
<reference evidence="10 11" key="1">
    <citation type="journal article" date="2016" name="Microb. Cell Fact.">
        <title>Dissection of exopolysaccharide biosynthesis in Kozakia baliensis.</title>
        <authorList>
            <person name="Brandt J.U."/>
            <person name="Jakob F."/>
            <person name="Behr J."/>
            <person name="Geissler A.J."/>
            <person name="Vogel R.F."/>
        </authorList>
    </citation>
    <scope>NUCLEOTIDE SEQUENCE [LARGE SCALE GENOMIC DNA]</scope>
    <source>
        <strain evidence="10 11">DSM 14400</strain>
    </source>
</reference>
<evidence type="ECO:0000256" key="1">
    <source>
        <dbReference type="ARBA" id="ARBA00001164"/>
    </source>
</evidence>
<evidence type="ECO:0000256" key="9">
    <source>
        <dbReference type="HAMAP-Rule" id="MF_00135"/>
    </source>
</evidence>
<gene>
    <name evidence="9" type="primary">trpF</name>
    <name evidence="10" type="ORF">A0U89_01695</name>
</gene>
<keyword evidence="7 9" id="KW-0057">Aromatic amino acid biosynthesis</keyword>
<evidence type="ECO:0000313" key="10">
    <source>
        <dbReference type="EMBL" id="AOX16059.1"/>
    </source>
</evidence>
<dbReference type="Pfam" id="PF00697">
    <property type="entry name" value="PRAI"/>
    <property type="match status" value="1"/>
</dbReference>
<keyword evidence="5 9" id="KW-0028">Amino-acid biosynthesis</keyword>
<dbReference type="AlphaFoldDB" id="A0A1D8UQY9"/>
<sequence length="214" mass="23037">MSIGVKICGITEPASLETAIEYGADWIGFVFFPRSPRFLTPAQGADLSIRMPTNGPARVGLFVKAQDSDIQAALDEVPLDILQIYDTPSRAAEIRNRFGLPVWLAYGVSTRSDLPAYSDLDGLLIEARPQIDALRPGGNGQSFDWHLTQNWHPPAPWMLAGGLTPENVSQAIAISGAQAVDVSSGVETTPGVKSAEKIRTFIQNARSTCARSKS</sequence>
<dbReference type="EMBL" id="CP014674">
    <property type="protein sequence ID" value="AOX16059.1"/>
    <property type="molecule type" value="Genomic_DNA"/>
</dbReference>
<comment type="pathway">
    <text evidence="2 9">Amino-acid biosynthesis; L-tryptophan biosynthesis; L-tryptophan from chorismate: step 3/5.</text>
</comment>
<dbReference type="PANTHER" id="PTHR42894:SF1">
    <property type="entry name" value="N-(5'-PHOSPHORIBOSYL)ANTHRANILATE ISOMERASE"/>
    <property type="match status" value="1"/>
</dbReference>
<dbReference type="RefSeq" id="WP_070401889.1">
    <property type="nucleotide sequence ID" value="NZ_BJVW01000015.1"/>
</dbReference>
<name>A0A1D8UQY9_9PROT</name>
<dbReference type="STRING" id="153496.A0U89_01695"/>
<comment type="catalytic activity">
    <reaction evidence="1 9">
        <text>N-(5-phospho-beta-D-ribosyl)anthranilate = 1-(2-carboxyphenylamino)-1-deoxy-D-ribulose 5-phosphate</text>
        <dbReference type="Rhea" id="RHEA:21540"/>
        <dbReference type="ChEBI" id="CHEBI:18277"/>
        <dbReference type="ChEBI" id="CHEBI:58613"/>
        <dbReference type="EC" id="5.3.1.24"/>
    </reaction>
</comment>
<dbReference type="GO" id="GO:0004640">
    <property type="term" value="F:phosphoribosylanthranilate isomerase activity"/>
    <property type="evidence" value="ECO:0007669"/>
    <property type="project" value="UniProtKB-UniRule"/>
</dbReference>
<dbReference type="HAMAP" id="MF_00135">
    <property type="entry name" value="PRAI"/>
    <property type="match status" value="1"/>
</dbReference>
<dbReference type="GO" id="GO:0000162">
    <property type="term" value="P:L-tryptophan biosynthetic process"/>
    <property type="evidence" value="ECO:0007669"/>
    <property type="project" value="UniProtKB-UniRule"/>
</dbReference>
<dbReference type="NCBIfam" id="NF002295">
    <property type="entry name" value="PRK01222.1-1"/>
    <property type="match status" value="1"/>
</dbReference>
<dbReference type="InterPro" id="IPR011060">
    <property type="entry name" value="RibuloseP-bd_barrel"/>
</dbReference>
<keyword evidence="8 9" id="KW-0413">Isomerase</keyword>